<dbReference type="InterPro" id="IPR002656">
    <property type="entry name" value="Acyl_transf_3_dom"/>
</dbReference>
<name>A0ABR4C353_9HELO</name>
<feature type="transmembrane region" description="Helical" evidence="2">
    <location>
        <begin position="314"/>
        <end position="333"/>
    </location>
</feature>
<feature type="transmembrane region" description="Helical" evidence="2">
    <location>
        <begin position="360"/>
        <end position="378"/>
    </location>
</feature>
<feature type="transmembrane region" description="Helical" evidence="2">
    <location>
        <begin position="238"/>
        <end position="265"/>
    </location>
</feature>
<organism evidence="4 5">
    <name type="scientific">Oculimacula yallundae</name>
    <dbReference type="NCBI Taxonomy" id="86028"/>
    <lineage>
        <taxon>Eukaryota</taxon>
        <taxon>Fungi</taxon>
        <taxon>Dikarya</taxon>
        <taxon>Ascomycota</taxon>
        <taxon>Pezizomycotina</taxon>
        <taxon>Leotiomycetes</taxon>
        <taxon>Helotiales</taxon>
        <taxon>Ploettnerulaceae</taxon>
        <taxon>Oculimacula</taxon>
    </lineage>
</organism>
<feature type="domain" description="Acyltransferase 3" evidence="3">
    <location>
        <begin position="53"/>
        <end position="448"/>
    </location>
</feature>
<evidence type="ECO:0000313" key="4">
    <source>
        <dbReference type="EMBL" id="KAL2064349.1"/>
    </source>
</evidence>
<comment type="caution">
    <text evidence="4">The sequence shown here is derived from an EMBL/GenBank/DDBJ whole genome shotgun (WGS) entry which is preliminary data.</text>
</comment>
<dbReference type="InterPro" id="IPR050879">
    <property type="entry name" value="Acyltransferase_3"/>
</dbReference>
<gene>
    <name evidence="4" type="ORF">VTL71DRAFT_4843</name>
</gene>
<dbReference type="Proteomes" id="UP001595075">
    <property type="component" value="Unassembled WGS sequence"/>
</dbReference>
<reference evidence="4 5" key="1">
    <citation type="journal article" date="2024" name="Commun. Biol.">
        <title>Comparative genomic analysis of thermophilic fungi reveals convergent evolutionary adaptations and gene losses.</title>
        <authorList>
            <person name="Steindorff A.S."/>
            <person name="Aguilar-Pontes M.V."/>
            <person name="Robinson A.J."/>
            <person name="Andreopoulos B."/>
            <person name="LaButti K."/>
            <person name="Kuo A."/>
            <person name="Mondo S."/>
            <person name="Riley R."/>
            <person name="Otillar R."/>
            <person name="Haridas S."/>
            <person name="Lipzen A."/>
            <person name="Grimwood J."/>
            <person name="Schmutz J."/>
            <person name="Clum A."/>
            <person name="Reid I.D."/>
            <person name="Moisan M.C."/>
            <person name="Butler G."/>
            <person name="Nguyen T.T.M."/>
            <person name="Dewar K."/>
            <person name="Conant G."/>
            <person name="Drula E."/>
            <person name="Henrissat B."/>
            <person name="Hansel C."/>
            <person name="Singer S."/>
            <person name="Hutchinson M.I."/>
            <person name="de Vries R.P."/>
            <person name="Natvig D.O."/>
            <person name="Powell A.J."/>
            <person name="Tsang A."/>
            <person name="Grigoriev I.V."/>
        </authorList>
    </citation>
    <scope>NUCLEOTIDE SEQUENCE [LARGE SCALE GENOMIC DNA]</scope>
    <source>
        <strain evidence="4 5">CBS 494.80</strain>
    </source>
</reference>
<dbReference type="PANTHER" id="PTHR23028:SF134">
    <property type="entry name" value="PUTATIVE (AFU_ORTHOLOGUE AFUA_4G08520)-RELATED"/>
    <property type="match status" value="1"/>
</dbReference>
<feature type="transmembrane region" description="Helical" evidence="2">
    <location>
        <begin position="158"/>
        <end position="178"/>
    </location>
</feature>
<dbReference type="EMBL" id="JAZHXI010000014">
    <property type="protein sequence ID" value="KAL2064349.1"/>
    <property type="molecule type" value="Genomic_DNA"/>
</dbReference>
<evidence type="ECO:0000256" key="1">
    <source>
        <dbReference type="SAM" id="MobiDB-lite"/>
    </source>
</evidence>
<keyword evidence="2" id="KW-0472">Membrane</keyword>
<evidence type="ECO:0000313" key="5">
    <source>
        <dbReference type="Proteomes" id="UP001595075"/>
    </source>
</evidence>
<evidence type="ECO:0000256" key="2">
    <source>
        <dbReference type="SAM" id="Phobius"/>
    </source>
</evidence>
<keyword evidence="5" id="KW-1185">Reference proteome</keyword>
<keyword evidence="2" id="KW-0812">Transmembrane</keyword>
<accession>A0ABR4C353</accession>
<feature type="transmembrane region" description="Helical" evidence="2">
    <location>
        <begin position="97"/>
        <end position="116"/>
    </location>
</feature>
<sequence length="476" mass="53764">MTCPNKKPRSPPPLPPSTKLPGWAKTILTVLKPSFLKPQNSKQPLRKITPTTYLNGVRGLAASLVYIQHLLYAHWLHAGYSISPPNNHLIQLPIIRLLFSGRFMVSIFFILSGYVLSYKPLLLARSRSTTNINTNTSTSTSLLYTNLSSSAFRRTPRLFLPLIPAMIATALAIQLTCYGAENFSRDACTPRASSLWRQILNYVPVLAHMLDPSAWAEYYPPGLPHLWTLPMEFRGSMVVFLLVLGLGNSIPVFRFGILVLFALGFLYLGRWEVFLFVCGPILAELRIWRDEKKREFDRESAFVRKPIYSDIARVGFWTGMFISGLFLGSWPAFQACSSMGFRHFCVLTPSPYKQSEVTQQYFWISVGAFLLLLSFENLEALQKPFTTRLALYMGDISFGFYIVHWTMLFTVGTVIIGWCKGVLPYGGTEYSLGFFVGAVLTTPCVVWVGDVYWRLFDDGAVRCARWLDARCGTKGE</sequence>
<feature type="transmembrane region" description="Helical" evidence="2">
    <location>
        <begin position="398"/>
        <end position="418"/>
    </location>
</feature>
<feature type="transmembrane region" description="Helical" evidence="2">
    <location>
        <begin position="430"/>
        <end position="453"/>
    </location>
</feature>
<keyword evidence="2" id="KW-1133">Transmembrane helix</keyword>
<protein>
    <recommendedName>
        <fullName evidence="3">Acyltransferase 3 domain-containing protein</fullName>
    </recommendedName>
</protein>
<dbReference type="Pfam" id="PF01757">
    <property type="entry name" value="Acyl_transf_3"/>
    <property type="match status" value="1"/>
</dbReference>
<evidence type="ECO:0000259" key="3">
    <source>
        <dbReference type="Pfam" id="PF01757"/>
    </source>
</evidence>
<proteinExistence type="predicted"/>
<dbReference type="PANTHER" id="PTHR23028">
    <property type="entry name" value="ACETYLTRANSFERASE"/>
    <property type="match status" value="1"/>
</dbReference>
<feature type="region of interest" description="Disordered" evidence="1">
    <location>
        <begin position="1"/>
        <end position="20"/>
    </location>
</feature>